<gene>
    <name evidence="2" type="ORF">D9758_008923</name>
</gene>
<protein>
    <recommendedName>
        <fullName evidence="1">C2H2-type domain-containing protein</fullName>
    </recommendedName>
</protein>
<comment type="caution">
    <text evidence="2">The sequence shown here is derived from an EMBL/GenBank/DDBJ whole genome shotgun (WGS) entry which is preliminary data.</text>
</comment>
<accession>A0A8H5GK84</accession>
<dbReference type="AlphaFoldDB" id="A0A8H5GK84"/>
<name>A0A8H5GK84_9AGAR</name>
<proteinExistence type="predicted"/>
<evidence type="ECO:0000259" key="1">
    <source>
        <dbReference type="PROSITE" id="PS00028"/>
    </source>
</evidence>
<dbReference type="PROSITE" id="PS00028">
    <property type="entry name" value="ZINC_FINGER_C2H2_1"/>
    <property type="match status" value="1"/>
</dbReference>
<dbReference type="InterPro" id="IPR013087">
    <property type="entry name" value="Znf_C2H2_type"/>
</dbReference>
<dbReference type="Proteomes" id="UP000559256">
    <property type="component" value="Unassembled WGS sequence"/>
</dbReference>
<sequence length="840" mass="95695">MGRKSGCWSNSALMPRHRQKVKQPWPCTFPRCPDSFPNTSALSRHVTAKHCCMPTRSAPPTPPTVSRNISQDNEVNHDAYNEPGVPERALAPTRRLCNKLFHPYLTGTPCDKHGQDLDNDTLPPHPVIDESNPWSPFDDEVQFQVADFLFQKVEMSQGDIDYLMQLWEMSMLERSAPFPNHQDMYSAIDSIPLGSAPWHCFKVPPCWSSPDGRSDSSVPEWKKQEYQVWYRDPDTVISNILSNPDFAEEFDSRPYIDTGNDGQQCWSDFMSANLAWSHATRIYQEDPDAYGSMLVPIILGSDKTTVSVATGNVEYHPVYLSIGNLTNRARRAHRNGVVPIAFLVIPHADRAYDNDSEFRNFKRQLYHSSLSVVLRSLKPGMKKPVIRRCPDGHFHRVIYDLAAYIADYPEQVLLTGIVSGWCAKSCEHTAGIIQELEDEGVGAADIDELLWDNWGIDANLIPFTQGFPRADIHEMITSDLLHQIIKGSFKDHLVEWVQEYLELLHSAIEAKHIMDDIDRRYSTGDDSKALMKVYLSVIADYLPDEMVQCFAAFFDFCYLVRRSDFNETALAEVEEAVRRFHHYRVVFLSTGVRQDFNLPRQHAMMHYVQHIVVFGAPNDALTNQRLDKLCALRSHLVQQGLLPALHATLEPFEKEDEDDGTVDEPALSHVFLASTHERNYSRNLDLLAHQIGHPSLVELTQRFLYEQLCSMPADNIELDDLPVISSNVYVHHSAIAYFSAPSDISGICGMRRERIRSTPSWYGYPRRDCAFVAQDSAPGFRGLAVVRCLLFFSFKYDGVEYPCALVHWFNQYGSRPDAEEPIFFPSTQNLSQILFISLIH</sequence>
<feature type="domain" description="C2H2-type" evidence="1">
    <location>
        <begin position="27"/>
        <end position="50"/>
    </location>
</feature>
<reference evidence="2 3" key="1">
    <citation type="journal article" date="2020" name="ISME J.">
        <title>Uncovering the hidden diversity of litter-decomposition mechanisms in mushroom-forming fungi.</title>
        <authorList>
            <person name="Floudas D."/>
            <person name="Bentzer J."/>
            <person name="Ahren D."/>
            <person name="Johansson T."/>
            <person name="Persson P."/>
            <person name="Tunlid A."/>
        </authorList>
    </citation>
    <scope>NUCLEOTIDE SEQUENCE [LARGE SCALE GENOMIC DNA]</scope>
    <source>
        <strain evidence="2 3">CBS 291.85</strain>
    </source>
</reference>
<keyword evidence="3" id="KW-1185">Reference proteome</keyword>
<evidence type="ECO:0000313" key="2">
    <source>
        <dbReference type="EMBL" id="KAF5366528.1"/>
    </source>
</evidence>
<dbReference type="EMBL" id="JAACJM010000022">
    <property type="protein sequence ID" value="KAF5366528.1"/>
    <property type="molecule type" value="Genomic_DNA"/>
</dbReference>
<evidence type="ECO:0000313" key="3">
    <source>
        <dbReference type="Proteomes" id="UP000559256"/>
    </source>
</evidence>
<organism evidence="2 3">
    <name type="scientific">Tetrapyrgos nigripes</name>
    <dbReference type="NCBI Taxonomy" id="182062"/>
    <lineage>
        <taxon>Eukaryota</taxon>
        <taxon>Fungi</taxon>
        <taxon>Dikarya</taxon>
        <taxon>Basidiomycota</taxon>
        <taxon>Agaricomycotina</taxon>
        <taxon>Agaricomycetes</taxon>
        <taxon>Agaricomycetidae</taxon>
        <taxon>Agaricales</taxon>
        <taxon>Marasmiineae</taxon>
        <taxon>Marasmiaceae</taxon>
        <taxon>Tetrapyrgos</taxon>
    </lineage>
</organism>
<dbReference type="OrthoDB" id="3199698at2759"/>
<dbReference type="Pfam" id="PF18759">
    <property type="entry name" value="Plavaka"/>
    <property type="match status" value="1"/>
</dbReference>
<dbReference type="InterPro" id="IPR041078">
    <property type="entry name" value="Plavaka"/>
</dbReference>